<keyword evidence="1 2" id="KW-0728">SH3 domain</keyword>
<dbReference type="GO" id="GO:0030950">
    <property type="term" value="P:establishment or maintenance of actin cytoskeleton polarity"/>
    <property type="evidence" value="ECO:0007669"/>
    <property type="project" value="TreeGrafter"/>
</dbReference>
<keyword evidence="6" id="KW-1185">Reference proteome</keyword>
<dbReference type="SUPFAM" id="SSF50044">
    <property type="entry name" value="SH3-domain"/>
    <property type="match status" value="1"/>
</dbReference>
<feature type="region of interest" description="Disordered" evidence="3">
    <location>
        <begin position="272"/>
        <end position="295"/>
    </location>
</feature>
<evidence type="ECO:0000313" key="5">
    <source>
        <dbReference type="EMBL" id="KAJ9138114.1"/>
    </source>
</evidence>
<dbReference type="Proteomes" id="UP001174694">
    <property type="component" value="Unassembled WGS sequence"/>
</dbReference>
<dbReference type="GO" id="GO:0015630">
    <property type="term" value="C:microtubule cytoskeleton"/>
    <property type="evidence" value="ECO:0007669"/>
    <property type="project" value="TreeGrafter"/>
</dbReference>
<dbReference type="Pfam" id="PF00018">
    <property type="entry name" value="SH3_1"/>
    <property type="match status" value="1"/>
</dbReference>
<dbReference type="Gene3D" id="2.30.30.40">
    <property type="entry name" value="SH3 Domains"/>
    <property type="match status" value="1"/>
</dbReference>
<dbReference type="InterPro" id="IPR036028">
    <property type="entry name" value="SH3-like_dom_sf"/>
</dbReference>
<dbReference type="InterPro" id="IPR053039">
    <property type="entry name" value="Polarity_Bud-Selection_Reg"/>
</dbReference>
<evidence type="ECO:0000259" key="4">
    <source>
        <dbReference type="PROSITE" id="PS50002"/>
    </source>
</evidence>
<dbReference type="InterPro" id="IPR001452">
    <property type="entry name" value="SH3_domain"/>
</dbReference>
<dbReference type="PANTHER" id="PTHR47775">
    <property type="entry name" value="BUD SITE SELECTION PROTEIN 14"/>
    <property type="match status" value="1"/>
</dbReference>
<feature type="domain" description="SH3" evidence="4">
    <location>
        <begin position="309"/>
        <end position="370"/>
    </location>
</feature>
<dbReference type="GO" id="GO:0051286">
    <property type="term" value="C:cell tip"/>
    <property type="evidence" value="ECO:0007669"/>
    <property type="project" value="TreeGrafter"/>
</dbReference>
<accession>A0AA38RJD3</accession>
<proteinExistence type="predicted"/>
<sequence length="444" mass="48900">MDPVSAIGLIGTCFSITGNIASVGSHLQTIIEKYKDVRRTVSLMSSQLSALNSAAIALSDWLERCALSNLVLVDEIAKSLDACDSLVSILLEQVSKYEARTLRLNFWRKTKFLIDEDTILRYEGMLRGQVQALSLILQISCLPSAEAQSTTLISRESSRILRNARDDASSLLWLRDSESIGTYRSTMTENLETVDIKFDFDHLCLSSSVYRSALEDTIRDRIKRKFEERQAAAASAVDDAASVQTVIRKPESESTAADPAISVSETEIAASKAEVVDDQTEAASNEDNGHNNDDAVSITSTLGSIESNIDYNFVYANHGFSATIEGQVAVTKNQMLTLLDDSNNYWWLVRDVDKGTVGYVPAEYIETPLERLARRNKHLNIDPGAGEIRPSSPALQDWWAGKPWIPPKSVKFDETLVIISDSACYLDLDSGDEDDSDAPSSAHL</sequence>
<evidence type="ECO:0000313" key="6">
    <source>
        <dbReference type="Proteomes" id="UP001174694"/>
    </source>
</evidence>
<dbReference type="GO" id="GO:0008104">
    <property type="term" value="P:intracellular protein localization"/>
    <property type="evidence" value="ECO:0007669"/>
    <property type="project" value="TreeGrafter"/>
</dbReference>
<evidence type="ECO:0000256" key="3">
    <source>
        <dbReference type="SAM" id="MobiDB-lite"/>
    </source>
</evidence>
<evidence type="ECO:0000256" key="2">
    <source>
        <dbReference type="PROSITE-ProRule" id="PRU00192"/>
    </source>
</evidence>
<comment type="caution">
    <text evidence="5">The sequence shown here is derived from an EMBL/GenBank/DDBJ whole genome shotgun (WGS) entry which is preliminary data.</text>
</comment>
<evidence type="ECO:0000256" key="1">
    <source>
        <dbReference type="ARBA" id="ARBA00022443"/>
    </source>
</evidence>
<dbReference type="SMART" id="SM00326">
    <property type="entry name" value="SH3"/>
    <property type="match status" value="1"/>
</dbReference>
<gene>
    <name evidence="5" type="ORF">NKR23_g8630</name>
</gene>
<dbReference type="EMBL" id="JANBVO010000031">
    <property type="protein sequence ID" value="KAJ9138114.1"/>
    <property type="molecule type" value="Genomic_DNA"/>
</dbReference>
<dbReference type="PROSITE" id="PS50002">
    <property type="entry name" value="SH3"/>
    <property type="match status" value="1"/>
</dbReference>
<protein>
    <recommendedName>
        <fullName evidence="4">SH3 domain-containing protein</fullName>
    </recommendedName>
</protein>
<reference evidence="5" key="1">
    <citation type="submission" date="2022-07" db="EMBL/GenBank/DDBJ databases">
        <title>Fungi with potential for degradation of polypropylene.</title>
        <authorList>
            <person name="Gostincar C."/>
        </authorList>
    </citation>
    <scope>NUCLEOTIDE SEQUENCE</scope>
    <source>
        <strain evidence="5">EXF-13308</strain>
    </source>
</reference>
<dbReference type="AlphaFoldDB" id="A0AA38RJD3"/>
<name>A0AA38RJD3_9PEZI</name>
<dbReference type="PANTHER" id="PTHR47775:SF1">
    <property type="entry name" value="BUD SITE SELECTION PROTEIN 14"/>
    <property type="match status" value="1"/>
</dbReference>
<organism evidence="5 6">
    <name type="scientific">Pleurostoma richardsiae</name>
    <dbReference type="NCBI Taxonomy" id="41990"/>
    <lineage>
        <taxon>Eukaryota</taxon>
        <taxon>Fungi</taxon>
        <taxon>Dikarya</taxon>
        <taxon>Ascomycota</taxon>
        <taxon>Pezizomycotina</taxon>
        <taxon>Sordariomycetes</taxon>
        <taxon>Sordariomycetidae</taxon>
        <taxon>Calosphaeriales</taxon>
        <taxon>Pleurostomataceae</taxon>
        <taxon>Pleurostoma</taxon>
    </lineage>
</organism>